<sequence length="203" mass="21299">MSTPDQPTDPYREQPGAGGQPDGQQPYGQDPYAGQQPYGQQPYGQDPYAGQQPYGQQPYGQDPYAGQQPYGQQPYGQDPYAGQQPYGQDPGYPPAYPSSPYPAAPYGNAPYVPVYGYPKNGLGVWALSLGIAGLVCCGLFAGIPAIITGVLSRKAVERGEADNGGLALTGIILGALACAWSVIGFFTGLPDVIQGFSDGYSGY</sequence>
<evidence type="ECO:0000256" key="2">
    <source>
        <dbReference type="SAM" id="Phobius"/>
    </source>
</evidence>
<keyword evidence="2" id="KW-0812">Transmembrane</keyword>
<proteinExistence type="predicted"/>
<evidence type="ECO:0000313" key="5">
    <source>
        <dbReference type="Proteomes" id="UP000308121"/>
    </source>
</evidence>
<dbReference type="InterPro" id="IPR025241">
    <property type="entry name" value="DUF4190"/>
</dbReference>
<comment type="caution">
    <text evidence="4">The sequence shown here is derived from an EMBL/GenBank/DDBJ whole genome shotgun (WGS) entry which is preliminary data.</text>
</comment>
<keyword evidence="2" id="KW-0472">Membrane</keyword>
<reference evidence="4 5" key="1">
    <citation type="submission" date="2019-05" db="EMBL/GenBank/DDBJ databases">
        <title>Genome sequence of Cellulomonas hominis strain CS1.</title>
        <authorList>
            <person name="Belmont J."/>
            <person name="Maclea K.S."/>
        </authorList>
    </citation>
    <scope>NUCLEOTIDE SEQUENCE [LARGE SCALE GENOMIC DNA]</scope>
    <source>
        <strain evidence="4 5">CS1</strain>
    </source>
</reference>
<keyword evidence="2" id="KW-1133">Transmembrane helix</keyword>
<feature type="transmembrane region" description="Helical" evidence="2">
    <location>
        <begin position="164"/>
        <end position="186"/>
    </location>
</feature>
<dbReference type="OrthoDB" id="4829526at2"/>
<protein>
    <submittedName>
        <fullName evidence="4">DUF4190 domain-containing protein</fullName>
    </submittedName>
</protein>
<evidence type="ECO:0000313" key="4">
    <source>
        <dbReference type="EMBL" id="TKR24318.1"/>
    </source>
</evidence>
<dbReference type="EMBL" id="SZYE01000034">
    <property type="protein sequence ID" value="TKR24318.1"/>
    <property type="molecule type" value="Genomic_DNA"/>
</dbReference>
<accession>A0A7Z8K2J7</accession>
<organism evidence="4 5">
    <name type="scientific">Cellulomonas hominis</name>
    <dbReference type="NCBI Taxonomy" id="156981"/>
    <lineage>
        <taxon>Bacteria</taxon>
        <taxon>Bacillati</taxon>
        <taxon>Actinomycetota</taxon>
        <taxon>Actinomycetes</taxon>
        <taxon>Micrococcales</taxon>
        <taxon>Cellulomonadaceae</taxon>
        <taxon>Cellulomonas</taxon>
    </lineage>
</organism>
<evidence type="ECO:0000256" key="1">
    <source>
        <dbReference type="SAM" id="MobiDB-lite"/>
    </source>
</evidence>
<evidence type="ECO:0000259" key="3">
    <source>
        <dbReference type="Pfam" id="PF13828"/>
    </source>
</evidence>
<feature type="region of interest" description="Disordered" evidence="1">
    <location>
        <begin position="1"/>
        <end position="98"/>
    </location>
</feature>
<name>A0A7Z8K2J7_9CELL</name>
<feature type="compositionally biased region" description="Low complexity" evidence="1">
    <location>
        <begin position="22"/>
        <end position="90"/>
    </location>
</feature>
<gene>
    <name evidence="4" type="ORF">FA014_06620</name>
</gene>
<dbReference type="Pfam" id="PF13828">
    <property type="entry name" value="DUF4190"/>
    <property type="match status" value="1"/>
</dbReference>
<feature type="domain" description="DUF4190" evidence="3">
    <location>
        <begin position="122"/>
        <end position="182"/>
    </location>
</feature>
<feature type="transmembrane region" description="Helical" evidence="2">
    <location>
        <begin position="124"/>
        <end position="152"/>
    </location>
</feature>
<dbReference type="RefSeq" id="WP_154728907.1">
    <property type="nucleotide sequence ID" value="NZ_SZYE01000034.1"/>
</dbReference>
<dbReference type="Proteomes" id="UP000308121">
    <property type="component" value="Unassembled WGS sequence"/>
</dbReference>
<dbReference type="AlphaFoldDB" id="A0A7Z8K2J7"/>